<dbReference type="Pfam" id="PF19579">
    <property type="entry name" value="FtsL_2"/>
    <property type="match status" value="1"/>
</dbReference>
<proteinExistence type="predicted"/>
<evidence type="ECO:0000313" key="3">
    <source>
        <dbReference type="Proteomes" id="UP001595616"/>
    </source>
</evidence>
<accession>A0ABV7YW84</accession>
<name>A0ABV7YW84_9BACT</name>
<feature type="region of interest" description="Disordered" evidence="1">
    <location>
        <begin position="1"/>
        <end position="23"/>
    </location>
</feature>
<evidence type="ECO:0000313" key="2">
    <source>
        <dbReference type="EMBL" id="MFC3811644.1"/>
    </source>
</evidence>
<dbReference type="EMBL" id="JBHRYQ010000001">
    <property type="protein sequence ID" value="MFC3811644.1"/>
    <property type="molecule type" value="Genomic_DNA"/>
</dbReference>
<comment type="caution">
    <text evidence="2">The sequence shown here is derived from an EMBL/GenBank/DDBJ whole genome shotgun (WGS) entry which is preliminary data.</text>
</comment>
<protein>
    <submittedName>
        <fullName evidence="2">FtsL-like putative cell division protein</fullName>
    </submittedName>
</protein>
<dbReference type="Proteomes" id="UP001595616">
    <property type="component" value="Unassembled WGS sequence"/>
</dbReference>
<evidence type="ECO:0000256" key="1">
    <source>
        <dbReference type="SAM" id="MobiDB-lite"/>
    </source>
</evidence>
<dbReference type="RefSeq" id="WP_379838481.1">
    <property type="nucleotide sequence ID" value="NZ_JBHRYQ010000001.1"/>
</dbReference>
<organism evidence="2 3">
    <name type="scientific">Lacihabitans lacunae</name>
    <dbReference type="NCBI Taxonomy" id="1028214"/>
    <lineage>
        <taxon>Bacteria</taxon>
        <taxon>Pseudomonadati</taxon>
        <taxon>Bacteroidota</taxon>
        <taxon>Cytophagia</taxon>
        <taxon>Cytophagales</taxon>
        <taxon>Leadbetterellaceae</taxon>
        <taxon>Lacihabitans</taxon>
    </lineage>
</organism>
<keyword evidence="3" id="KW-1185">Reference proteome</keyword>
<reference evidence="3" key="1">
    <citation type="journal article" date="2019" name="Int. J. Syst. Evol. Microbiol.">
        <title>The Global Catalogue of Microorganisms (GCM) 10K type strain sequencing project: providing services to taxonomists for standard genome sequencing and annotation.</title>
        <authorList>
            <consortium name="The Broad Institute Genomics Platform"/>
            <consortium name="The Broad Institute Genome Sequencing Center for Infectious Disease"/>
            <person name="Wu L."/>
            <person name="Ma J."/>
        </authorList>
    </citation>
    <scope>NUCLEOTIDE SEQUENCE [LARGE SCALE GENOMIC DNA]</scope>
    <source>
        <strain evidence="3">CECT 7956</strain>
    </source>
</reference>
<gene>
    <name evidence="2" type="ORF">ACFOOI_13360</name>
</gene>
<sequence length="125" mass="14542">MSQNTPRKSAQPARPSRSRTNPLDKLAKWINQKLEIDEKLSPASVKKVLWISGMVVIYIFFQHNFDGLIRKLHTTEKEVNEIRATYIYYKSKYLFASKQSEVEKKLETNGFERNADPPIKVSVNK</sequence>
<dbReference type="InterPro" id="IPR045755">
    <property type="entry name" value="FtsL-like"/>
</dbReference>